<dbReference type="AlphaFoldDB" id="A0AAU9LT32"/>
<gene>
    <name evidence="1" type="ORF">LVIROSA_LOCUS777</name>
</gene>
<evidence type="ECO:0000313" key="1">
    <source>
        <dbReference type="EMBL" id="CAH1412785.1"/>
    </source>
</evidence>
<evidence type="ECO:0000313" key="2">
    <source>
        <dbReference type="Proteomes" id="UP001157418"/>
    </source>
</evidence>
<dbReference type="EMBL" id="CAKMRJ010000001">
    <property type="protein sequence ID" value="CAH1412785.1"/>
    <property type="molecule type" value="Genomic_DNA"/>
</dbReference>
<name>A0AAU9LT32_9ASTR</name>
<organism evidence="1 2">
    <name type="scientific">Lactuca virosa</name>
    <dbReference type="NCBI Taxonomy" id="75947"/>
    <lineage>
        <taxon>Eukaryota</taxon>
        <taxon>Viridiplantae</taxon>
        <taxon>Streptophyta</taxon>
        <taxon>Embryophyta</taxon>
        <taxon>Tracheophyta</taxon>
        <taxon>Spermatophyta</taxon>
        <taxon>Magnoliopsida</taxon>
        <taxon>eudicotyledons</taxon>
        <taxon>Gunneridae</taxon>
        <taxon>Pentapetalae</taxon>
        <taxon>asterids</taxon>
        <taxon>campanulids</taxon>
        <taxon>Asterales</taxon>
        <taxon>Asteraceae</taxon>
        <taxon>Cichorioideae</taxon>
        <taxon>Cichorieae</taxon>
        <taxon>Lactucinae</taxon>
        <taxon>Lactuca</taxon>
    </lineage>
</organism>
<comment type="caution">
    <text evidence="1">The sequence shown here is derived from an EMBL/GenBank/DDBJ whole genome shotgun (WGS) entry which is preliminary data.</text>
</comment>
<dbReference type="Proteomes" id="UP001157418">
    <property type="component" value="Unassembled WGS sequence"/>
</dbReference>
<protein>
    <submittedName>
        <fullName evidence="1">Uncharacterized protein</fullName>
    </submittedName>
</protein>
<sequence>MHSFKEKGQTTLNSCFFEADFPRINEVDIRSLIIWLKKRATTNEAYEDALQLLRKYVLDMVIDFSVDLEIGQLGEKEVHEPDLYPNMENGSPSNILKKPHRGVVLSSKGRLRFMRISQKHLFSYEFIQ</sequence>
<reference evidence="1 2" key="1">
    <citation type="submission" date="2022-01" db="EMBL/GenBank/DDBJ databases">
        <authorList>
            <person name="Xiong W."/>
            <person name="Schranz E."/>
        </authorList>
    </citation>
    <scope>NUCLEOTIDE SEQUENCE [LARGE SCALE GENOMIC DNA]</scope>
</reference>
<proteinExistence type="predicted"/>
<keyword evidence="2" id="KW-1185">Reference proteome</keyword>
<accession>A0AAU9LT32</accession>